<dbReference type="EMBL" id="QSDK01000005">
    <property type="protein sequence ID" value="RGY77080.1"/>
    <property type="molecule type" value="Genomic_DNA"/>
</dbReference>
<name>A0A413KCX1_BIFPS</name>
<protein>
    <submittedName>
        <fullName evidence="1">Uncharacterized protein</fullName>
    </submittedName>
</protein>
<comment type="caution">
    <text evidence="1">The sequence shown here is derived from an EMBL/GenBank/DDBJ whole genome shotgun (WGS) entry which is preliminary data.</text>
</comment>
<dbReference type="RefSeq" id="WP_134862765.1">
    <property type="nucleotide sequence ID" value="NZ_JAQFDP010000002.1"/>
</dbReference>
<dbReference type="Gene3D" id="2.60.120.260">
    <property type="entry name" value="Galactose-binding domain-like"/>
    <property type="match status" value="1"/>
</dbReference>
<dbReference type="Proteomes" id="UP000284163">
    <property type="component" value="Unassembled WGS sequence"/>
</dbReference>
<sequence>MVVRFSNDAFIGKHDYNPQIVDLGLQVRDGTANGEEVARGAFRYTYSDSNFLERAMTVETSGSALVLGNWDEPGVGAGAVSWGVGPNLDYVQFYPVMVGDVYHQSLA</sequence>
<gene>
    <name evidence="1" type="ORF">DXA22_05015</name>
</gene>
<evidence type="ECO:0000313" key="1">
    <source>
        <dbReference type="EMBL" id="RGY77080.1"/>
    </source>
</evidence>
<proteinExistence type="predicted"/>
<reference evidence="1 2" key="1">
    <citation type="submission" date="2018-08" db="EMBL/GenBank/DDBJ databases">
        <title>A genome reference for cultivated species of the human gut microbiota.</title>
        <authorList>
            <person name="Zou Y."/>
            <person name="Xue W."/>
            <person name="Luo G."/>
        </authorList>
    </citation>
    <scope>NUCLEOTIDE SEQUENCE [LARGE SCALE GENOMIC DNA]</scope>
    <source>
        <strain evidence="1 2">CF01-1</strain>
    </source>
</reference>
<organism evidence="1 2">
    <name type="scientific">Bifidobacterium pseudocatenulatum</name>
    <dbReference type="NCBI Taxonomy" id="28026"/>
    <lineage>
        <taxon>Bacteria</taxon>
        <taxon>Bacillati</taxon>
        <taxon>Actinomycetota</taxon>
        <taxon>Actinomycetes</taxon>
        <taxon>Bifidobacteriales</taxon>
        <taxon>Bifidobacteriaceae</taxon>
        <taxon>Bifidobacterium</taxon>
    </lineage>
</organism>
<evidence type="ECO:0000313" key="2">
    <source>
        <dbReference type="Proteomes" id="UP000284163"/>
    </source>
</evidence>
<dbReference type="AlphaFoldDB" id="A0A413KCX1"/>
<accession>A0A413KCX1</accession>